<evidence type="ECO:0000313" key="3">
    <source>
        <dbReference type="Proteomes" id="UP000639403"/>
    </source>
</evidence>
<dbReference type="EMBL" id="JADOXO010000029">
    <property type="protein sequence ID" value="KAF9818486.1"/>
    <property type="molecule type" value="Genomic_DNA"/>
</dbReference>
<accession>A0A8H7P7F0</accession>
<gene>
    <name evidence="2" type="ORF">IEO21_02724</name>
</gene>
<proteinExistence type="predicted"/>
<name>A0A8H7P7F0_9APHY</name>
<comment type="caution">
    <text evidence="2">The sequence shown here is derived from an EMBL/GenBank/DDBJ whole genome shotgun (WGS) entry which is preliminary data.</text>
</comment>
<feature type="region of interest" description="Disordered" evidence="1">
    <location>
        <begin position="60"/>
        <end position="98"/>
    </location>
</feature>
<evidence type="ECO:0000256" key="1">
    <source>
        <dbReference type="SAM" id="MobiDB-lite"/>
    </source>
</evidence>
<dbReference type="Proteomes" id="UP000639403">
    <property type="component" value="Unassembled WGS sequence"/>
</dbReference>
<protein>
    <submittedName>
        <fullName evidence="2">Uncharacterized protein</fullName>
    </submittedName>
</protein>
<feature type="compositionally biased region" description="Basic and acidic residues" evidence="1">
    <location>
        <begin position="82"/>
        <end position="95"/>
    </location>
</feature>
<reference evidence="2" key="2">
    <citation type="journal article" name="Front. Microbiol.">
        <title>Degradative Capacity of Two Strains of Rhodonia placenta: From Phenotype to Genotype.</title>
        <authorList>
            <person name="Kolle M."/>
            <person name="Horta M.A.C."/>
            <person name="Nowrousian M."/>
            <person name="Ohm R.A."/>
            <person name="Benz J.P."/>
            <person name="Pilgard A."/>
        </authorList>
    </citation>
    <scope>NUCLEOTIDE SEQUENCE</scope>
    <source>
        <strain evidence="2">FPRL280</strain>
    </source>
</reference>
<evidence type="ECO:0000313" key="2">
    <source>
        <dbReference type="EMBL" id="KAF9818486.1"/>
    </source>
</evidence>
<organism evidence="2 3">
    <name type="scientific">Rhodonia placenta</name>
    <dbReference type="NCBI Taxonomy" id="104341"/>
    <lineage>
        <taxon>Eukaryota</taxon>
        <taxon>Fungi</taxon>
        <taxon>Dikarya</taxon>
        <taxon>Basidiomycota</taxon>
        <taxon>Agaricomycotina</taxon>
        <taxon>Agaricomycetes</taxon>
        <taxon>Polyporales</taxon>
        <taxon>Adustoporiaceae</taxon>
        <taxon>Rhodonia</taxon>
    </lineage>
</organism>
<reference evidence="2" key="1">
    <citation type="submission" date="2020-11" db="EMBL/GenBank/DDBJ databases">
        <authorList>
            <person name="Koelle M."/>
            <person name="Horta M.A.C."/>
            <person name="Nowrousian M."/>
            <person name="Ohm R.A."/>
            <person name="Benz P."/>
            <person name="Pilgard A."/>
        </authorList>
    </citation>
    <scope>NUCLEOTIDE SEQUENCE</scope>
    <source>
        <strain evidence="2">FPRL280</strain>
    </source>
</reference>
<dbReference type="AlphaFoldDB" id="A0A8H7P7F0"/>
<sequence>MPHPHSRRALAHICVYLPTTAAQQARLEPLLAPSEPFAIRTLAGRCCPVRAEIVFVPTSDDTGEDAWNDHGSDPGDDGGADEVFHDADDGGARAEEDGDAETLAGDAAFARPPRLDAAWEYIFKRREPVWVRMLSGAWAPGVVADIPAHIGPARNDFVECVYYPVHYTYCPGRGRAHKTERRFFAPLNGDMKPDTPHCCDVKRQSAAVCRKCVGSRQGVFCVDRQGQSERGRSQPAAFGEQSAHLGVVGLDVAVEGGEVSPRVVAERDGEEQTLLLCAGGQIPARIPHHASRRAWEDTTSAVTSHWPCGHWQ</sequence>